<accession>A0A165K3R6</accession>
<dbReference type="Proteomes" id="UP000076842">
    <property type="component" value="Unassembled WGS sequence"/>
</dbReference>
<keyword evidence="3" id="KW-1185">Reference proteome</keyword>
<organism evidence="2 3">
    <name type="scientific">Calocera cornea HHB12733</name>
    <dbReference type="NCBI Taxonomy" id="1353952"/>
    <lineage>
        <taxon>Eukaryota</taxon>
        <taxon>Fungi</taxon>
        <taxon>Dikarya</taxon>
        <taxon>Basidiomycota</taxon>
        <taxon>Agaricomycotina</taxon>
        <taxon>Dacrymycetes</taxon>
        <taxon>Dacrymycetales</taxon>
        <taxon>Dacrymycetaceae</taxon>
        <taxon>Calocera</taxon>
    </lineage>
</organism>
<protein>
    <submittedName>
        <fullName evidence="2">Uncharacterized protein</fullName>
    </submittedName>
</protein>
<feature type="compositionally biased region" description="Basic and acidic residues" evidence="1">
    <location>
        <begin position="63"/>
        <end position="84"/>
    </location>
</feature>
<dbReference type="AlphaFoldDB" id="A0A165K3R6"/>
<evidence type="ECO:0000313" key="2">
    <source>
        <dbReference type="EMBL" id="KZT62639.1"/>
    </source>
</evidence>
<dbReference type="EMBL" id="KV423915">
    <property type="protein sequence ID" value="KZT62639.1"/>
    <property type="molecule type" value="Genomic_DNA"/>
</dbReference>
<evidence type="ECO:0000313" key="3">
    <source>
        <dbReference type="Proteomes" id="UP000076842"/>
    </source>
</evidence>
<proteinExistence type="predicted"/>
<name>A0A165K3R6_9BASI</name>
<sequence length="357" mass="40197">MTKGHNTDVWEEPGGQSRKSIPSTDLDIDSGDSKSPLSRDQSSDIEHRYPNAFAASTFSVFAPDERHEDLTNTPVRLKDTRDYDTDPQVVYPSEDPEYLTKTVGRRKDTPGSNTEPDFVHPSERPGDLTTDSDTDSLLSDSSSEPDQQQESLPTKDSDANRYRLALADDLRVGFRVVTNRGSAADIERMKHMDPRLNLLILGFQDYRDKTGVVPEGQPVDLWSAWVHARGFADSEMLRRRELVHRAFHITYDDVLDALAPPAYDHTGPPPYLLDQAGSVQSLNRPNMSLPVRQPEPIKMVEPDVVPLFLSGQLAWNTILQAYTRRPKAPNASHGTVASKLAWFDRVYQILLDMFMYS</sequence>
<feature type="region of interest" description="Disordered" evidence="1">
    <location>
        <begin position="1"/>
        <end position="160"/>
    </location>
</feature>
<dbReference type="InParanoid" id="A0A165K3R6"/>
<feature type="compositionally biased region" description="Basic and acidic residues" evidence="1">
    <location>
        <begin position="117"/>
        <end position="126"/>
    </location>
</feature>
<gene>
    <name evidence="2" type="ORF">CALCODRAFT_478937</name>
</gene>
<evidence type="ECO:0000256" key="1">
    <source>
        <dbReference type="SAM" id="MobiDB-lite"/>
    </source>
</evidence>
<feature type="compositionally biased region" description="Low complexity" evidence="1">
    <location>
        <begin position="127"/>
        <end position="142"/>
    </location>
</feature>
<reference evidence="2 3" key="1">
    <citation type="journal article" date="2016" name="Mol. Biol. Evol.">
        <title>Comparative Genomics of Early-Diverging Mushroom-Forming Fungi Provides Insights into the Origins of Lignocellulose Decay Capabilities.</title>
        <authorList>
            <person name="Nagy L.G."/>
            <person name="Riley R."/>
            <person name="Tritt A."/>
            <person name="Adam C."/>
            <person name="Daum C."/>
            <person name="Floudas D."/>
            <person name="Sun H."/>
            <person name="Yadav J.S."/>
            <person name="Pangilinan J."/>
            <person name="Larsson K.H."/>
            <person name="Matsuura K."/>
            <person name="Barry K."/>
            <person name="Labutti K."/>
            <person name="Kuo R."/>
            <person name="Ohm R.A."/>
            <person name="Bhattacharya S.S."/>
            <person name="Shirouzu T."/>
            <person name="Yoshinaga Y."/>
            <person name="Martin F.M."/>
            <person name="Grigoriev I.V."/>
            <person name="Hibbett D.S."/>
        </authorList>
    </citation>
    <scope>NUCLEOTIDE SEQUENCE [LARGE SCALE GENOMIC DNA]</scope>
    <source>
        <strain evidence="2 3">HHB12733</strain>
    </source>
</reference>